<dbReference type="Pfam" id="PF01844">
    <property type="entry name" value="HNH"/>
    <property type="match status" value="1"/>
</dbReference>
<keyword evidence="3" id="KW-0378">Hydrolase</keyword>
<keyword evidence="3" id="KW-0255">Endonuclease</keyword>
<evidence type="ECO:0000259" key="2">
    <source>
        <dbReference type="Pfam" id="PF26348"/>
    </source>
</evidence>
<accession>A0ABV7KHT3</accession>
<comment type="caution">
    <text evidence="3">The sequence shown here is derived from an EMBL/GenBank/DDBJ whole genome shotgun (WGS) entry which is preliminary data.</text>
</comment>
<dbReference type="RefSeq" id="WP_378222964.1">
    <property type="nucleotide sequence ID" value="NZ_JBHRTK010000016.1"/>
</dbReference>
<organism evidence="3 4">
    <name type="scientific">Aquamicrobium soli</name>
    <dbReference type="NCBI Taxonomy" id="1811518"/>
    <lineage>
        <taxon>Bacteria</taxon>
        <taxon>Pseudomonadati</taxon>
        <taxon>Pseudomonadota</taxon>
        <taxon>Alphaproteobacteria</taxon>
        <taxon>Hyphomicrobiales</taxon>
        <taxon>Phyllobacteriaceae</taxon>
        <taxon>Aquamicrobium</taxon>
    </lineage>
</organism>
<proteinExistence type="predicted"/>
<reference evidence="4" key="1">
    <citation type="journal article" date="2019" name="Int. J. Syst. Evol. Microbiol.">
        <title>The Global Catalogue of Microorganisms (GCM) 10K type strain sequencing project: providing services to taxonomists for standard genome sequencing and annotation.</title>
        <authorList>
            <consortium name="The Broad Institute Genomics Platform"/>
            <consortium name="The Broad Institute Genome Sequencing Center for Infectious Disease"/>
            <person name="Wu L."/>
            <person name="Ma J."/>
        </authorList>
    </citation>
    <scope>NUCLEOTIDE SEQUENCE [LARGE SCALE GENOMIC DNA]</scope>
    <source>
        <strain evidence="4">KCTC 52165</strain>
    </source>
</reference>
<dbReference type="InterPro" id="IPR002711">
    <property type="entry name" value="HNH"/>
</dbReference>
<dbReference type="EMBL" id="JBHRTK010000016">
    <property type="protein sequence ID" value="MFC3208118.1"/>
    <property type="molecule type" value="Genomic_DNA"/>
</dbReference>
<dbReference type="CDD" id="cd00085">
    <property type="entry name" value="HNHc"/>
    <property type="match status" value="1"/>
</dbReference>
<gene>
    <name evidence="3" type="ORF">ACFOHJ_17990</name>
</gene>
<dbReference type="InterPro" id="IPR058712">
    <property type="entry name" value="SRA_ScoMcrA"/>
</dbReference>
<evidence type="ECO:0000313" key="3">
    <source>
        <dbReference type="EMBL" id="MFC3208118.1"/>
    </source>
</evidence>
<keyword evidence="4" id="KW-1185">Reference proteome</keyword>
<dbReference type="Proteomes" id="UP001595583">
    <property type="component" value="Unassembled WGS sequence"/>
</dbReference>
<evidence type="ECO:0000313" key="4">
    <source>
        <dbReference type="Proteomes" id="UP001595583"/>
    </source>
</evidence>
<evidence type="ECO:0000259" key="1">
    <source>
        <dbReference type="Pfam" id="PF01844"/>
    </source>
</evidence>
<name>A0ABV7KHT3_9HYPH</name>
<feature type="domain" description="ScoMcrA-like SRA" evidence="2">
    <location>
        <begin position="14"/>
        <end position="145"/>
    </location>
</feature>
<keyword evidence="3" id="KW-0540">Nuclease</keyword>
<sequence>MTWGFIKGQTYRLDSMVERFGGNKQSGIIPSVREPVVLLIDQPKSKKVYKNRWRDDGIFEMYAQGRIGPQTWTSNNKAVRDHFADGRALLVFQTDGKKKSFLGEFMLIGIQDRMDYDESAPPQLRSVFVFELQPVESSTPEYPIEEGESGAGLDDLRKRAYEAAETMKDPRNGTRTIYYRSVDVHRYVLARADGRCESSVCRKAGPFISKSSNLPYLEAHHTIRRCDAGPDSPRYVIAICPNCHRRVHFGADGIQYNKGLIADAEAIEEKLGDR</sequence>
<protein>
    <submittedName>
        <fullName evidence="3">HNH endonuclease</fullName>
    </submittedName>
</protein>
<dbReference type="Pfam" id="PF26348">
    <property type="entry name" value="SRA_ScoMcrA"/>
    <property type="match status" value="1"/>
</dbReference>
<dbReference type="GO" id="GO:0004519">
    <property type="term" value="F:endonuclease activity"/>
    <property type="evidence" value="ECO:0007669"/>
    <property type="project" value="UniProtKB-KW"/>
</dbReference>
<dbReference type="InterPro" id="IPR003615">
    <property type="entry name" value="HNH_nuc"/>
</dbReference>
<feature type="domain" description="HNH" evidence="1">
    <location>
        <begin position="206"/>
        <end position="248"/>
    </location>
</feature>